<evidence type="ECO:0000256" key="4">
    <source>
        <dbReference type="ARBA" id="ARBA00023015"/>
    </source>
</evidence>
<keyword evidence="2" id="KW-0547">Nucleotide-binding</keyword>
<dbReference type="PROSITE" id="PS50110">
    <property type="entry name" value="RESPONSE_REGULATORY"/>
    <property type="match status" value="1"/>
</dbReference>
<dbReference type="Gene3D" id="3.40.50.2300">
    <property type="match status" value="1"/>
</dbReference>
<dbReference type="InterPro" id="IPR002197">
    <property type="entry name" value="HTH_Fis"/>
</dbReference>
<dbReference type="GO" id="GO:0043565">
    <property type="term" value="F:sequence-specific DNA binding"/>
    <property type="evidence" value="ECO:0007669"/>
    <property type="project" value="InterPro"/>
</dbReference>
<dbReference type="Pfam" id="PF00072">
    <property type="entry name" value="Response_reg"/>
    <property type="match status" value="1"/>
</dbReference>
<accession>E6QM89</accession>
<feature type="domain" description="Sigma-54 factor interaction" evidence="7">
    <location>
        <begin position="142"/>
        <end position="370"/>
    </location>
</feature>
<dbReference type="InterPro" id="IPR027417">
    <property type="entry name" value="P-loop_NTPase"/>
</dbReference>
<evidence type="ECO:0000256" key="6">
    <source>
        <dbReference type="ARBA" id="ARBA00023163"/>
    </source>
</evidence>
<dbReference type="AlphaFoldDB" id="E6QM89"/>
<dbReference type="Pfam" id="PF00158">
    <property type="entry name" value="Sigma54_activat"/>
    <property type="match status" value="1"/>
</dbReference>
<reference evidence="9" key="1">
    <citation type="submission" date="2009-10" db="EMBL/GenBank/DDBJ databases">
        <title>Diversity of trophic interactions inside an arsenic-rich microbial ecosystem.</title>
        <authorList>
            <person name="Bertin P.N."/>
            <person name="Heinrich-Salmeron A."/>
            <person name="Pelletier E."/>
            <person name="Goulhen-Chollet F."/>
            <person name="Arsene-Ploetze F."/>
            <person name="Gallien S."/>
            <person name="Calteau A."/>
            <person name="Vallenet D."/>
            <person name="Casiot C."/>
            <person name="Chane-Woon-Ming B."/>
            <person name="Giloteaux L."/>
            <person name="Barakat M."/>
            <person name="Bonnefoy V."/>
            <person name="Bruneel O."/>
            <person name="Chandler M."/>
            <person name="Cleiss J."/>
            <person name="Duran R."/>
            <person name="Elbaz-Poulichet F."/>
            <person name="Fonknechten N."/>
            <person name="Lauga B."/>
            <person name="Mornico D."/>
            <person name="Ortet P."/>
            <person name="Schaeffer C."/>
            <person name="Siguier P."/>
            <person name="Alexander Thil Smith A."/>
            <person name="Van Dorsselaer A."/>
            <person name="Weissenbach J."/>
            <person name="Medigue C."/>
            <person name="Le Paslier D."/>
        </authorList>
    </citation>
    <scope>NUCLEOTIDE SEQUENCE</scope>
</reference>
<evidence type="ECO:0000256" key="1">
    <source>
        <dbReference type="ARBA" id="ARBA00022553"/>
    </source>
</evidence>
<dbReference type="SMART" id="SM00448">
    <property type="entry name" value="REC"/>
    <property type="match status" value="1"/>
</dbReference>
<dbReference type="PROSITE" id="PS50045">
    <property type="entry name" value="SIGMA54_INTERACT_4"/>
    <property type="match status" value="1"/>
</dbReference>
<dbReference type="Gene3D" id="1.10.10.60">
    <property type="entry name" value="Homeodomain-like"/>
    <property type="match status" value="1"/>
</dbReference>
<name>E6QM89_9ZZZZ</name>
<dbReference type="SUPFAM" id="SSF52172">
    <property type="entry name" value="CheY-like"/>
    <property type="match status" value="1"/>
</dbReference>
<dbReference type="PANTHER" id="PTHR32071">
    <property type="entry name" value="TRANSCRIPTIONAL REGULATORY PROTEIN"/>
    <property type="match status" value="1"/>
</dbReference>
<feature type="domain" description="Response regulatory" evidence="8">
    <location>
        <begin position="3"/>
        <end position="117"/>
    </location>
</feature>
<keyword evidence="4" id="KW-0805">Transcription regulation</keyword>
<evidence type="ECO:0000313" key="9">
    <source>
        <dbReference type="EMBL" id="CBI08360.1"/>
    </source>
</evidence>
<dbReference type="InterPro" id="IPR025662">
    <property type="entry name" value="Sigma_54_int_dom_ATP-bd_1"/>
</dbReference>
<dbReference type="InterPro" id="IPR011006">
    <property type="entry name" value="CheY-like_superfamily"/>
</dbReference>
<organism evidence="9">
    <name type="scientific">mine drainage metagenome</name>
    <dbReference type="NCBI Taxonomy" id="410659"/>
    <lineage>
        <taxon>unclassified sequences</taxon>
        <taxon>metagenomes</taxon>
        <taxon>ecological metagenomes</taxon>
    </lineage>
</organism>
<dbReference type="SMART" id="SM00382">
    <property type="entry name" value="AAA"/>
    <property type="match status" value="1"/>
</dbReference>
<dbReference type="InterPro" id="IPR025943">
    <property type="entry name" value="Sigma_54_int_dom_ATP-bd_2"/>
</dbReference>
<dbReference type="Gene3D" id="1.10.8.60">
    <property type="match status" value="1"/>
</dbReference>
<dbReference type="InterPro" id="IPR058031">
    <property type="entry name" value="AAA_lid_NorR"/>
</dbReference>
<comment type="caution">
    <text evidence="9">The sequence shown here is derived from an EMBL/GenBank/DDBJ whole genome shotgun (WGS) entry which is preliminary data.</text>
</comment>
<dbReference type="Gene3D" id="3.40.50.300">
    <property type="entry name" value="P-loop containing nucleotide triphosphate hydrolases"/>
    <property type="match status" value="1"/>
</dbReference>
<dbReference type="PROSITE" id="PS00676">
    <property type="entry name" value="SIGMA54_INTERACT_2"/>
    <property type="match status" value="1"/>
</dbReference>
<protein>
    <submittedName>
        <fullName evidence="9">Two component, sigma54 specific,transcriptional regulator, Fis family</fullName>
    </submittedName>
</protein>
<evidence type="ECO:0000256" key="5">
    <source>
        <dbReference type="ARBA" id="ARBA00023125"/>
    </source>
</evidence>
<dbReference type="GO" id="GO:0000160">
    <property type="term" value="P:phosphorelay signal transduction system"/>
    <property type="evidence" value="ECO:0007669"/>
    <property type="project" value="InterPro"/>
</dbReference>
<dbReference type="EMBL" id="CABQ01000209">
    <property type="protein sequence ID" value="CBI08360.1"/>
    <property type="molecule type" value="Genomic_DNA"/>
</dbReference>
<dbReference type="CDD" id="cd00009">
    <property type="entry name" value="AAA"/>
    <property type="match status" value="1"/>
</dbReference>
<keyword evidence="3" id="KW-0067">ATP-binding</keyword>
<dbReference type="Pfam" id="PF25601">
    <property type="entry name" value="AAA_lid_14"/>
    <property type="match status" value="1"/>
</dbReference>
<proteinExistence type="predicted"/>
<dbReference type="InterPro" id="IPR002078">
    <property type="entry name" value="Sigma_54_int"/>
</dbReference>
<dbReference type="GO" id="GO:0006355">
    <property type="term" value="P:regulation of DNA-templated transcription"/>
    <property type="evidence" value="ECO:0007669"/>
    <property type="project" value="InterPro"/>
</dbReference>
<evidence type="ECO:0000259" key="8">
    <source>
        <dbReference type="PROSITE" id="PS50110"/>
    </source>
</evidence>
<dbReference type="InterPro" id="IPR001789">
    <property type="entry name" value="Sig_transdc_resp-reg_receiver"/>
</dbReference>
<dbReference type="InterPro" id="IPR003593">
    <property type="entry name" value="AAA+_ATPase"/>
</dbReference>
<gene>
    <name evidence="9" type="ORF">CARN6_1818</name>
</gene>
<evidence type="ECO:0000256" key="3">
    <source>
        <dbReference type="ARBA" id="ARBA00022840"/>
    </source>
</evidence>
<dbReference type="FunFam" id="3.40.50.300:FF:000006">
    <property type="entry name" value="DNA-binding transcriptional regulator NtrC"/>
    <property type="match status" value="1"/>
</dbReference>
<keyword evidence="1" id="KW-0597">Phosphoprotein</keyword>
<keyword evidence="5" id="KW-0238">DNA-binding</keyword>
<evidence type="ECO:0000256" key="2">
    <source>
        <dbReference type="ARBA" id="ARBA00022741"/>
    </source>
</evidence>
<evidence type="ECO:0000259" key="7">
    <source>
        <dbReference type="PROSITE" id="PS50045"/>
    </source>
</evidence>
<dbReference type="InterPro" id="IPR009057">
    <property type="entry name" value="Homeodomain-like_sf"/>
</dbReference>
<dbReference type="SUPFAM" id="SSF52540">
    <property type="entry name" value="P-loop containing nucleoside triphosphate hydrolases"/>
    <property type="match status" value="1"/>
</dbReference>
<dbReference type="PROSITE" id="PS00675">
    <property type="entry name" value="SIGMA54_INTERACT_1"/>
    <property type="match status" value="1"/>
</dbReference>
<dbReference type="SUPFAM" id="SSF46689">
    <property type="entry name" value="Homeodomain-like"/>
    <property type="match status" value="1"/>
</dbReference>
<dbReference type="Pfam" id="PF02954">
    <property type="entry name" value="HTH_8"/>
    <property type="match status" value="1"/>
</dbReference>
<dbReference type="InterPro" id="IPR025944">
    <property type="entry name" value="Sigma_54_int_dom_CS"/>
</dbReference>
<dbReference type="FunFam" id="3.40.50.2300:FF:000018">
    <property type="entry name" value="DNA-binding transcriptional regulator NtrC"/>
    <property type="match status" value="1"/>
</dbReference>
<keyword evidence="6" id="KW-0804">Transcription</keyword>
<dbReference type="PROSITE" id="PS00688">
    <property type="entry name" value="SIGMA54_INTERACT_3"/>
    <property type="match status" value="1"/>
</dbReference>
<dbReference type="GO" id="GO:0005524">
    <property type="term" value="F:ATP binding"/>
    <property type="evidence" value="ECO:0007669"/>
    <property type="project" value="UniProtKB-KW"/>
</dbReference>
<sequence length="466" mass="51879">MSRIFVIDDEAALGENIQRMLRLPGTTVSAFVDPAKGLAECLANPPDLVLLDVRMPGMSGEEVFARLHEVHPGLPIVFLTAFGSVESAVLAMRNGAFDYLQKPFNREDLLLVVRRALSHATLEREVETLKGRLEALGEADAARSRSAAMLDQMEKCRRAAATDATIMILGESGTGKEVMARFVHNQSRRKDGPFVPVECSAMPGSLIESELFGYERGAFTGAERTKKGLIESADGGTLFLDEIGDLGVELQTRLFRFVEERVLRRLGGLTPVRVECRILCATNQNLMDKIKAGTFREELYYRLSVVTVKLPPLRERPEDIQHLARFFLERFSRLYGKSLSASPQFYEALLRERWPGNVRQLKNVMERLTALHPGGVLGPEDMEEDSPKVEGVSSLAALPWKDAREQYLASFESSYAQAVLARCGGNVSAAAREAGVDRKTFYTLLRREREQQAGEFVPHIEMETGE</sequence>